<dbReference type="Pfam" id="PF01083">
    <property type="entry name" value="Cutinase"/>
    <property type="match status" value="1"/>
</dbReference>
<dbReference type="GO" id="GO:0052689">
    <property type="term" value="F:carboxylic ester hydrolase activity"/>
    <property type="evidence" value="ECO:0007669"/>
    <property type="project" value="UniProtKB-KW"/>
</dbReference>
<dbReference type="InterPro" id="IPR000675">
    <property type="entry name" value="Cutinase/axe"/>
</dbReference>
<keyword evidence="3" id="KW-0378">Hydrolase</keyword>
<reference evidence="6 7" key="1">
    <citation type="submission" date="2018-10" db="EMBL/GenBank/DDBJ databases">
        <authorList>
            <person name="Li J."/>
        </authorList>
    </citation>
    <scope>NUCLEOTIDE SEQUENCE [LARGE SCALE GENOMIC DNA]</scope>
    <source>
        <strain evidence="6 7">IF 016277</strain>
    </source>
</reference>
<evidence type="ECO:0000256" key="1">
    <source>
        <dbReference type="ARBA" id="ARBA00007534"/>
    </source>
</evidence>
<proteinExistence type="inferred from homology"/>
<dbReference type="Proteomes" id="UP000272503">
    <property type="component" value="Unassembled WGS sequence"/>
</dbReference>
<keyword evidence="2" id="KW-0719">Serine esterase</keyword>
<dbReference type="RefSeq" id="WP_121647744.1">
    <property type="nucleotide sequence ID" value="NZ_RCUX01000003.1"/>
</dbReference>
<dbReference type="OrthoDB" id="4457739at2"/>
<evidence type="ECO:0000313" key="7">
    <source>
        <dbReference type="Proteomes" id="UP000272503"/>
    </source>
</evidence>
<sequence>MRLATVAVVLFGALNLPAIFAPVAAAAVPVSAYTLRPTEACTPVAILAFRGSGEENVVPGTTTLAGASTRYPGTDVETNGWEGPTLARLVDAFGRSPRSGSWPAGFSVADVPVLGVGGTETEGYTAVPIEARPSIFGDMMTSATHGAHYAQKVIDAFAATQPEGCHTRYIAVGYSQGAMAARTLAQTMPGLVSAVMTFGDPYQQPGAAGNERQTTGQGIIRWWMGENTRADVDTFYDFAGYKSALCHIGDPVCSYSWLFGLGALMAAPEPHLNYLEGEEGSVKGQELAGLAAKLWGEAQRPGPNPAATPSLASAAAGVAGVPMLFGANAGVPGDLVHYEYNVDGDGFFDAADSGPGLVLTFTEPGDHTVSVRMTGHGIGQIILSKTVRIFAQNDAAPTLPTQNDQIRGCRGDPVAESAGAAPLIIDDRHPETRGDAC</sequence>
<evidence type="ECO:0000256" key="3">
    <source>
        <dbReference type="ARBA" id="ARBA00022801"/>
    </source>
</evidence>
<comment type="similarity">
    <text evidence="1">Belongs to the cutinase family.</text>
</comment>
<evidence type="ECO:0000256" key="5">
    <source>
        <dbReference type="SAM" id="SignalP"/>
    </source>
</evidence>
<evidence type="ECO:0000313" key="6">
    <source>
        <dbReference type="EMBL" id="RLP76935.1"/>
    </source>
</evidence>
<dbReference type="AlphaFoldDB" id="A0A3L7AA48"/>
<dbReference type="InterPro" id="IPR029058">
    <property type="entry name" value="AB_hydrolase_fold"/>
</dbReference>
<accession>A0A3L7AA48</accession>
<feature type="signal peptide" evidence="5">
    <location>
        <begin position="1"/>
        <end position="20"/>
    </location>
</feature>
<protein>
    <submittedName>
        <fullName evidence="6">Cutinase family protein</fullName>
    </submittedName>
</protein>
<keyword evidence="5" id="KW-0732">Signal</keyword>
<feature type="chain" id="PRO_5038772388" evidence="5">
    <location>
        <begin position="21"/>
        <end position="437"/>
    </location>
</feature>
<gene>
    <name evidence="6" type="ORF">D9V32_04720</name>
</gene>
<dbReference type="PANTHER" id="PTHR33630">
    <property type="entry name" value="CUTINASE RV1984C-RELATED-RELATED"/>
    <property type="match status" value="1"/>
</dbReference>
<evidence type="ECO:0000256" key="4">
    <source>
        <dbReference type="ARBA" id="ARBA00023157"/>
    </source>
</evidence>
<organism evidence="6 7">
    <name type="scientific">Mycetocola tolaasinivorans</name>
    <dbReference type="NCBI Taxonomy" id="76635"/>
    <lineage>
        <taxon>Bacteria</taxon>
        <taxon>Bacillati</taxon>
        <taxon>Actinomycetota</taxon>
        <taxon>Actinomycetes</taxon>
        <taxon>Micrococcales</taxon>
        <taxon>Microbacteriaceae</taxon>
        <taxon>Mycetocola</taxon>
    </lineage>
</organism>
<comment type="caution">
    <text evidence="6">The sequence shown here is derived from an EMBL/GenBank/DDBJ whole genome shotgun (WGS) entry which is preliminary data.</text>
</comment>
<evidence type="ECO:0000256" key="2">
    <source>
        <dbReference type="ARBA" id="ARBA00022487"/>
    </source>
</evidence>
<keyword evidence="4" id="KW-1015">Disulfide bond</keyword>
<dbReference type="SMART" id="SM01110">
    <property type="entry name" value="Cutinase"/>
    <property type="match status" value="1"/>
</dbReference>
<dbReference type="PANTHER" id="PTHR33630:SF9">
    <property type="entry name" value="CUTINASE 4"/>
    <property type="match status" value="1"/>
</dbReference>
<dbReference type="SUPFAM" id="SSF53474">
    <property type="entry name" value="alpha/beta-Hydrolases"/>
    <property type="match status" value="1"/>
</dbReference>
<keyword evidence="7" id="KW-1185">Reference proteome</keyword>
<dbReference type="EMBL" id="RCUX01000003">
    <property type="protein sequence ID" value="RLP76935.1"/>
    <property type="molecule type" value="Genomic_DNA"/>
</dbReference>
<name>A0A3L7AA48_9MICO</name>
<dbReference type="Gene3D" id="3.40.50.1820">
    <property type="entry name" value="alpha/beta hydrolase"/>
    <property type="match status" value="1"/>
</dbReference>